<evidence type="ECO:0008006" key="4">
    <source>
        <dbReference type="Google" id="ProtNLM"/>
    </source>
</evidence>
<dbReference type="Proteomes" id="UP000664405">
    <property type="component" value="Unassembled WGS sequence"/>
</dbReference>
<sequence>MNNHAQNPVDGDLAPDAAMFLHLVERLMATQPELTPVQAGILVAAREDIARDSRTFARLFGMAHAIVLRELNALVQSGDLLTVTKRDARTLRTHYLPTTGRTSTDNPDLPPHSPAG</sequence>
<comment type="caution">
    <text evidence="2">The sequence shown here is derived from an EMBL/GenBank/DDBJ whole genome shotgun (WGS) entry which is preliminary data.</text>
</comment>
<feature type="region of interest" description="Disordered" evidence="1">
    <location>
        <begin position="92"/>
        <end position="116"/>
    </location>
</feature>
<accession>A0A8I1M5W2</accession>
<evidence type="ECO:0000313" key="2">
    <source>
        <dbReference type="EMBL" id="MBN8195439.1"/>
    </source>
</evidence>
<organism evidence="2 3">
    <name type="scientific">Thalassospira povalilytica</name>
    <dbReference type="NCBI Taxonomy" id="732237"/>
    <lineage>
        <taxon>Bacteria</taxon>
        <taxon>Pseudomonadati</taxon>
        <taxon>Pseudomonadota</taxon>
        <taxon>Alphaproteobacteria</taxon>
        <taxon>Rhodospirillales</taxon>
        <taxon>Thalassospiraceae</taxon>
        <taxon>Thalassospira</taxon>
    </lineage>
</organism>
<evidence type="ECO:0000313" key="3">
    <source>
        <dbReference type="Proteomes" id="UP000664405"/>
    </source>
</evidence>
<protein>
    <recommendedName>
        <fullName evidence="4">Formate dehydrogenase F4B subunit</fullName>
    </recommendedName>
</protein>
<reference evidence="2" key="1">
    <citation type="submission" date="2020-12" db="EMBL/GenBank/DDBJ databases">
        <title>Oil enriched cultivation method for isolating marine PHA-producing bacteria.</title>
        <authorList>
            <person name="Zheng W."/>
            <person name="Yu S."/>
            <person name="Huang Y."/>
        </authorList>
    </citation>
    <scope>NUCLEOTIDE SEQUENCE</scope>
    <source>
        <strain evidence="2">SY-2-3</strain>
    </source>
</reference>
<evidence type="ECO:0000256" key="1">
    <source>
        <dbReference type="SAM" id="MobiDB-lite"/>
    </source>
</evidence>
<dbReference type="EMBL" id="JAEKJW010000001">
    <property type="protein sequence ID" value="MBN8195439.1"/>
    <property type="molecule type" value="Genomic_DNA"/>
</dbReference>
<dbReference type="AlphaFoldDB" id="A0A8I1M5W2"/>
<gene>
    <name evidence="2" type="ORF">JF547_02815</name>
</gene>
<proteinExistence type="predicted"/>
<dbReference type="RefSeq" id="WP_206926567.1">
    <property type="nucleotide sequence ID" value="NZ_JAEKJW010000001.1"/>
</dbReference>
<name>A0A8I1M5W2_9PROT</name>